<evidence type="ECO:0000256" key="5">
    <source>
        <dbReference type="ARBA" id="ARBA00022630"/>
    </source>
</evidence>
<evidence type="ECO:0000313" key="13">
    <source>
        <dbReference type="EMBL" id="KAB2575481.1"/>
    </source>
</evidence>
<evidence type="ECO:0000256" key="8">
    <source>
        <dbReference type="ARBA" id="ARBA00023133"/>
    </source>
</evidence>
<keyword evidence="8 11" id="KW-0350">Heme biosynthesis</keyword>
<dbReference type="GO" id="GO:0005743">
    <property type="term" value="C:mitochondrial inner membrane"/>
    <property type="evidence" value="ECO:0007669"/>
    <property type="project" value="UniProtKB-SubCell"/>
</dbReference>
<keyword evidence="7 11" id="KW-0560">Oxidoreductase</keyword>
<dbReference type="Proteomes" id="UP000325902">
    <property type="component" value="Unassembled WGS sequence"/>
</dbReference>
<keyword evidence="5 11" id="KW-0285">Flavoprotein</keyword>
<comment type="pathway">
    <text evidence="2 11">Porphyrin-containing compound metabolism; protoporphyrin-IX biosynthesis; protoporphyrin-IX from protoporphyrinogen-IX: step 1/1.</text>
</comment>
<dbReference type="EC" id="1.3.3.4" evidence="4 11"/>
<evidence type="ECO:0000256" key="1">
    <source>
        <dbReference type="ARBA" id="ARBA00002600"/>
    </source>
</evidence>
<comment type="similarity">
    <text evidence="3 11">Belongs to the protoporphyrinogen/coproporphyrinogen oxidase family. Protoporphyrinogen oxidase subfamily.</text>
</comment>
<sequence>MQFRSHALPRRIHALRAPLSPAVRPASASCSPQRRLYSRRLDSVGERQNIAILGGGITGLASAHYLTKTLRNVNITVYEASPRLGGWLQSQRVDVPGGSVLFEQGPRTIRQANSSLVTTHLVQDLGLIDEVVYTSKTSPAARNRYVYYPDHLVKMPGPGMGFFELASTLLFEPALAGASSSFLGEVFRPGRDDDVTDESLGSFLERRLGSRQVADNLVSAVMHGIYAGDIYQLSAKSIMPFQWYLEGEYGSILKGLYMVQQDSSGTVPITQREADFIKSFQDEPALERDFLQKLRGASVFSFRNGIQTLVNRLHDNLSAKENVKFKTATEVTKLEKDEETGKIKIHSQTDSSPQISDLVISALPAKALAKIATAGQTTASPTNFSPLSNISSVTVMVVNLYFPDRTVLPASGFGYLLPRSIPFEQNPERALGVIFDSDAIAGQDTADGTKVTVMLGGHWWDGWAAEDMYSPAEGVEMARTVLARHLGIMAEPTATNARLHRDAIPQYKVGHEQRMKDAHYALKRAFGGRVRAVGNSYTGVGVNDCIRAARDVARQLNDEGIMNDKTGLEQFVAPPKWVRMGTIVQLGQRRPAKAEEENTR</sequence>
<gene>
    <name evidence="13" type="primary">hem14_0</name>
    <name evidence="14" type="ORF">BFW01_g1371</name>
    <name evidence="13" type="ORF">DBV05_g5794</name>
</gene>
<comment type="function">
    <text evidence="1 11">Catalyzes the 6-electron oxidation of protoporphyrinogen-IX to form protoporphyrin-IX.</text>
</comment>
<keyword evidence="15" id="KW-1185">Reference proteome</keyword>
<proteinExistence type="inferred from homology"/>
<evidence type="ECO:0000313" key="15">
    <source>
        <dbReference type="Proteomes" id="UP000325902"/>
    </source>
</evidence>
<reference evidence="14" key="2">
    <citation type="journal article" date="2018" name="DNA Res.">
        <title>Comparative genome and transcriptome analyses reveal adaptations to opportunistic infections in woody plant degrading pathogens of Botryosphaeriaceae.</title>
        <authorList>
            <person name="Yan J.Y."/>
            <person name="Zhao W.S."/>
            <person name="Chen Z."/>
            <person name="Xing Q.K."/>
            <person name="Zhang W."/>
            <person name="Chethana K.W.T."/>
            <person name="Xue M.F."/>
            <person name="Xu J.P."/>
            <person name="Phillips A.J.L."/>
            <person name="Wang Y."/>
            <person name="Liu J.H."/>
            <person name="Liu M."/>
            <person name="Zhou Y."/>
            <person name="Jayawardena R.S."/>
            <person name="Manawasinghe I.S."/>
            <person name="Huang J.B."/>
            <person name="Qiao G.H."/>
            <person name="Fu C.Y."/>
            <person name="Guo F.F."/>
            <person name="Dissanayake A.J."/>
            <person name="Peng Y.L."/>
            <person name="Hyde K.D."/>
            <person name="Li X.H."/>
        </authorList>
    </citation>
    <scope>NUCLEOTIDE SEQUENCE</scope>
    <source>
        <strain evidence="14">CSS-01s</strain>
    </source>
</reference>
<dbReference type="NCBIfam" id="TIGR00562">
    <property type="entry name" value="proto_IX_ox"/>
    <property type="match status" value="1"/>
</dbReference>
<dbReference type="Proteomes" id="UP000627934">
    <property type="component" value="Unassembled WGS sequence"/>
</dbReference>
<dbReference type="PANTHER" id="PTHR42923">
    <property type="entry name" value="PROTOPORPHYRINOGEN OXIDASE"/>
    <property type="match status" value="1"/>
</dbReference>
<dbReference type="InterPro" id="IPR050464">
    <property type="entry name" value="Zeta_carotene_desat/Oxidored"/>
</dbReference>
<evidence type="ECO:0000313" key="14">
    <source>
        <dbReference type="EMBL" id="KAF9630809.1"/>
    </source>
</evidence>
<protein>
    <recommendedName>
        <fullName evidence="4 11">Protoporphyrinogen oxidase</fullName>
        <ecNumber evidence="4 11">1.3.3.4</ecNumber>
    </recommendedName>
</protein>
<evidence type="ECO:0000256" key="3">
    <source>
        <dbReference type="ARBA" id="ARBA00010551"/>
    </source>
</evidence>
<dbReference type="PANTHER" id="PTHR42923:SF3">
    <property type="entry name" value="PROTOPORPHYRINOGEN OXIDASE"/>
    <property type="match status" value="1"/>
</dbReference>
<accession>A0A5N5DCP2</accession>
<dbReference type="EMBL" id="VCHE01000032">
    <property type="protein sequence ID" value="KAB2575481.1"/>
    <property type="molecule type" value="Genomic_DNA"/>
</dbReference>
<evidence type="ECO:0000256" key="11">
    <source>
        <dbReference type="RuleBase" id="RU367069"/>
    </source>
</evidence>
<dbReference type="OrthoDB" id="438553at2759"/>
<evidence type="ECO:0000256" key="9">
    <source>
        <dbReference type="ARBA" id="ARBA00023244"/>
    </source>
</evidence>
<keyword evidence="6 11" id="KW-0274">FAD</keyword>
<evidence type="ECO:0000259" key="12">
    <source>
        <dbReference type="Pfam" id="PF01593"/>
    </source>
</evidence>
<evidence type="ECO:0000256" key="7">
    <source>
        <dbReference type="ARBA" id="ARBA00023002"/>
    </source>
</evidence>
<feature type="domain" description="Amine oxidase" evidence="12">
    <location>
        <begin position="57"/>
        <end position="556"/>
    </location>
</feature>
<evidence type="ECO:0000256" key="4">
    <source>
        <dbReference type="ARBA" id="ARBA00012867"/>
    </source>
</evidence>
<dbReference type="GO" id="GO:0004729">
    <property type="term" value="F:oxygen-dependent protoporphyrinogen oxidase activity"/>
    <property type="evidence" value="ECO:0007669"/>
    <property type="project" value="UniProtKB-UniRule"/>
</dbReference>
<organism evidence="13 15">
    <name type="scientific">Lasiodiplodia theobromae</name>
    <dbReference type="NCBI Taxonomy" id="45133"/>
    <lineage>
        <taxon>Eukaryota</taxon>
        <taxon>Fungi</taxon>
        <taxon>Dikarya</taxon>
        <taxon>Ascomycota</taxon>
        <taxon>Pezizomycotina</taxon>
        <taxon>Dothideomycetes</taxon>
        <taxon>Dothideomycetes incertae sedis</taxon>
        <taxon>Botryosphaeriales</taxon>
        <taxon>Botryosphaeriaceae</taxon>
        <taxon>Lasiodiplodia</taxon>
    </lineage>
</organism>
<dbReference type="InterPro" id="IPR002937">
    <property type="entry name" value="Amino_oxidase"/>
</dbReference>
<comment type="cofactor">
    <cofactor evidence="11">
        <name>FAD</name>
        <dbReference type="ChEBI" id="CHEBI:57692"/>
    </cofactor>
    <text evidence="11">Binds 1 FAD per subunit.</text>
</comment>
<dbReference type="SUPFAM" id="SSF51905">
    <property type="entry name" value="FAD/NAD(P)-binding domain"/>
    <property type="match status" value="1"/>
</dbReference>
<dbReference type="GO" id="GO:0006782">
    <property type="term" value="P:protoporphyrinogen IX biosynthetic process"/>
    <property type="evidence" value="ECO:0007669"/>
    <property type="project" value="UniProtKB-UniRule"/>
</dbReference>
<reference evidence="14" key="1">
    <citation type="submission" date="2016-08" db="EMBL/GenBank/DDBJ databases">
        <authorList>
            <person name="Yan J."/>
        </authorList>
    </citation>
    <scope>NUCLEOTIDE SEQUENCE</scope>
    <source>
        <strain evidence="14">CSS-01s</strain>
    </source>
</reference>
<dbReference type="EMBL" id="MDYX01000041">
    <property type="protein sequence ID" value="KAF9630809.1"/>
    <property type="molecule type" value="Genomic_DNA"/>
</dbReference>
<evidence type="ECO:0000256" key="6">
    <source>
        <dbReference type="ARBA" id="ARBA00022827"/>
    </source>
</evidence>
<dbReference type="InterPro" id="IPR036188">
    <property type="entry name" value="FAD/NAD-bd_sf"/>
</dbReference>
<dbReference type="AlphaFoldDB" id="A0A5N5DCP2"/>
<dbReference type="InterPro" id="IPR004572">
    <property type="entry name" value="Protoporphyrinogen_oxidase"/>
</dbReference>
<name>A0A5N5DCP2_9PEZI</name>
<comment type="caution">
    <text evidence="13">The sequence shown here is derived from an EMBL/GenBank/DDBJ whole genome shotgun (WGS) entry which is preliminary data.</text>
</comment>
<reference evidence="13 15" key="3">
    <citation type="journal article" date="2019" name="Sci. Rep.">
        <title>A multi-omics analysis of the grapevine pathogen Lasiodiplodia theobromae reveals that temperature affects the expression of virulence- and pathogenicity-related genes.</title>
        <authorList>
            <person name="Felix C."/>
            <person name="Meneses R."/>
            <person name="Goncalves M.F.M."/>
            <person name="Tilleman L."/>
            <person name="Duarte A.S."/>
            <person name="Jorrin-Novo J.V."/>
            <person name="Van de Peer Y."/>
            <person name="Deforce D."/>
            <person name="Van Nieuwerburgh F."/>
            <person name="Esteves A.C."/>
            <person name="Alves A."/>
        </authorList>
    </citation>
    <scope>NUCLEOTIDE SEQUENCE [LARGE SCALE GENOMIC DNA]</scope>
    <source>
        <strain evidence="13 15">LA-SOL3</strain>
    </source>
</reference>
<dbReference type="Pfam" id="PF01593">
    <property type="entry name" value="Amino_oxidase"/>
    <property type="match status" value="1"/>
</dbReference>
<evidence type="ECO:0000256" key="2">
    <source>
        <dbReference type="ARBA" id="ARBA00005073"/>
    </source>
</evidence>
<comment type="catalytic activity">
    <reaction evidence="10 11">
        <text>protoporphyrinogen IX + 3 O2 = protoporphyrin IX + 3 H2O2</text>
        <dbReference type="Rhea" id="RHEA:25576"/>
        <dbReference type="ChEBI" id="CHEBI:15379"/>
        <dbReference type="ChEBI" id="CHEBI:16240"/>
        <dbReference type="ChEBI" id="CHEBI:57306"/>
        <dbReference type="ChEBI" id="CHEBI:57307"/>
        <dbReference type="EC" id="1.3.3.4"/>
    </reaction>
</comment>
<evidence type="ECO:0000256" key="10">
    <source>
        <dbReference type="ARBA" id="ARBA00047554"/>
    </source>
</evidence>
<dbReference type="Gene3D" id="3.50.50.60">
    <property type="entry name" value="FAD/NAD(P)-binding domain"/>
    <property type="match status" value="1"/>
</dbReference>
<dbReference type="SUPFAM" id="SSF54373">
    <property type="entry name" value="FAD-linked reductases, C-terminal domain"/>
    <property type="match status" value="1"/>
</dbReference>
<keyword evidence="9 11" id="KW-0627">Porphyrin biosynthesis</keyword>
<dbReference type="UniPathway" id="UPA00251">
    <property type="reaction ID" value="UER00324"/>
</dbReference>
<comment type="subcellular location">
    <subcellularLocation>
        <location evidence="11">Mitochondrion inner membrane</location>
    </subcellularLocation>
</comment>